<evidence type="ECO:0000313" key="4">
    <source>
        <dbReference type="Proteomes" id="UP001152795"/>
    </source>
</evidence>
<feature type="region of interest" description="Disordered" evidence="1">
    <location>
        <begin position="117"/>
        <end position="154"/>
    </location>
</feature>
<feature type="transmembrane region" description="Helical" evidence="2">
    <location>
        <begin position="33"/>
        <end position="54"/>
    </location>
</feature>
<keyword evidence="2" id="KW-1133">Transmembrane helix</keyword>
<dbReference type="AlphaFoldDB" id="A0A6S7IK66"/>
<dbReference type="InterPro" id="IPR040187">
    <property type="entry name" value="OCAD1/2"/>
</dbReference>
<feature type="transmembrane region" description="Helical" evidence="2">
    <location>
        <begin position="66"/>
        <end position="83"/>
    </location>
</feature>
<keyword evidence="4" id="KW-1185">Reference proteome</keyword>
<proteinExistence type="predicted"/>
<evidence type="ECO:0000256" key="1">
    <source>
        <dbReference type="SAM" id="MobiDB-lite"/>
    </source>
</evidence>
<sequence length="154" mass="17678">MDADGRRRTNRNVEHLELTEEERKVLRECRINSMIRGVPAGILSAILTSFAVRSGRFPHLTYWSRFYYGVSFTGGLLFGVASYRKSCLEKIMQLENSVLADQVREYYRRSGIEFVSPQGKRKDTEFDESGATAYNSTDDHEVELSKENVPNLSR</sequence>
<comment type="caution">
    <text evidence="3">The sequence shown here is derived from an EMBL/GenBank/DDBJ whole genome shotgun (WGS) entry which is preliminary data.</text>
</comment>
<feature type="compositionally biased region" description="Basic and acidic residues" evidence="1">
    <location>
        <begin position="137"/>
        <end position="146"/>
    </location>
</feature>
<evidence type="ECO:0000256" key="2">
    <source>
        <dbReference type="SAM" id="Phobius"/>
    </source>
</evidence>
<gene>
    <name evidence="3" type="ORF">PACLA_8A031397</name>
</gene>
<dbReference type="GO" id="GO:0005768">
    <property type="term" value="C:endosome"/>
    <property type="evidence" value="ECO:0007669"/>
    <property type="project" value="TreeGrafter"/>
</dbReference>
<dbReference type="Proteomes" id="UP001152795">
    <property type="component" value="Unassembled WGS sequence"/>
</dbReference>
<accession>A0A6S7IK66</accession>
<dbReference type="OrthoDB" id="6513616at2759"/>
<keyword evidence="2" id="KW-0472">Membrane</keyword>
<dbReference type="PANTHER" id="PTHR13336">
    <property type="entry name" value="OVARIAN CARCINOMA IMMUNOREACTIVE ANTIGEN"/>
    <property type="match status" value="1"/>
</dbReference>
<organism evidence="3 4">
    <name type="scientific">Paramuricea clavata</name>
    <name type="common">Red gorgonian</name>
    <name type="synonym">Violescent sea-whip</name>
    <dbReference type="NCBI Taxonomy" id="317549"/>
    <lineage>
        <taxon>Eukaryota</taxon>
        <taxon>Metazoa</taxon>
        <taxon>Cnidaria</taxon>
        <taxon>Anthozoa</taxon>
        <taxon>Octocorallia</taxon>
        <taxon>Malacalcyonacea</taxon>
        <taxon>Plexauridae</taxon>
        <taxon>Paramuricea</taxon>
    </lineage>
</organism>
<dbReference type="EMBL" id="CACRXK020010447">
    <property type="protein sequence ID" value="CAB4019424.1"/>
    <property type="molecule type" value="Genomic_DNA"/>
</dbReference>
<dbReference type="InterPro" id="IPR009764">
    <property type="entry name" value="OCIA_dom"/>
</dbReference>
<dbReference type="PANTHER" id="PTHR13336:SF3">
    <property type="entry name" value="OCIA DOMAIN-CONTAINING PROTEIN 1"/>
    <property type="match status" value="1"/>
</dbReference>
<keyword evidence="2" id="KW-0812">Transmembrane</keyword>
<dbReference type="Pfam" id="PF07051">
    <property type="entry name" value="OCIA"/>
    <property type="match status" value="1"/>
</dbReference>
<reference evidence="3" key="1">
    <citation type="submission" date="2020-04" db="EMBL/GenBank/DDBJ databases">
        <authorList>
            <person name="Alioto T."/>
            <person name="Alioto T."/>
            <person name="Gomez Garrido J."/>
        </authorList>
    </citation>
    <scope>NUCLEOTIDE SEQUENCE</scope>
    <source>
        <strain evidence="3">A484AB</strain>
    </source>
</reference>
<evidence type="ECO:0000313" key="3">
    <source>
        <dbReference type="EMBL" id="CAB4019424.1"/>
    </source>
</evidence>
<name>A0A6S7IK66_PARCT</name>
<protein>
    <submittedName>
        <fullName evidence="3">OCIA domain-containing 1</fullName>
    </submittedName>
</protein>